<dbReference type="GeneID" id="25904580"/>
<feature type="domain" description="Protein kinase" evidence="1">
    <location>
        <begin position="1"/>
        <end position="185"/>
    </location>
</feature>
<dbReference type="SUPFAM" id="SSF56112">
    <property type="entry name" value="Protein kinase-like (PK-like)"/>
    <property type="match status" value="1"/>
</dbReference>
<keyword evidence="3" id="KW-1185">Reference proteome</keyword>
<dbReference type="Proteomes" id="UP000054560">
    <property type="component" value="Unassembled WGS sequence"/>
</dbReference>
<dbReference type="InterPro" id="IPR001245">
    <property type="entry name" value="Ser-Thr/Tyr_kinase_cat_dom"/>
</dbReference>
<protein>
    <recommendedName>
        <fullName evidence="1">Protein kinase domain-containing protein</fullName>
    </recommendedName>
</protein>
<name>A0A0L0G640_9EUKA</name>
<dbReference type="GO" id="GO:0005524">
    <property type="term" value="F:ATP binding"/>
    <property type="evidence" value="ECO:0007669"/>
    <property type="project" value="InterPro"/>
</dbReference>
<gene>
    <name evidence="2" type="ORF">SARC_04076</name>
</gene>
<proteinExistence type="predicted"/>
<dbReference type="OrthoDB" id="6373017at2759"/>
<dbReference type="InterPro" id="IPR011009">
    <property type="entry name" value="Kinase-like_dom_sf"/>
</dbReference>
<reference evidence="2 3" key="1">
    <citation type="submission" date="2011-02" db="EMBL/GenBank/DDBJ databases">
        <title>The Genome Sequence of Sphaeroforma arctica JP610.</title>
        <authorList>
            <consortium name="The Broad Institute Genome Sequencing Platform"/>
            <person name="Russ C."/>
            <person name="Cuomo C."/>
            <person name="Young S.K."/>
            <person name="Zeng Q."/>
            <person name="Gargeya S."/>
            <person name="Alvarado L."/>
            <person name="Berlin A."/>
            <person name="Chapman S.B."/>
            <person name="Chen Z."/>
            <person name="Freedman E."/>
            <person name="Gellesch M."/>
            <person name="Goldberg J."/>
            <person name="Griggs A."/>
            <person name="Gujja S."/>
            <person name="Heilman E."/>
            <person name="Heiman D."/>
            <person name="Howarth C."/>
            <person name="Mehta T."/>
            <person name="Neiman D."/>
            <person name="Pearson M."/>
            <person name="Roberts A."/>
            <person name="Saif S."/>
            <person name="Shea T."/>
            <person name="Shenoy N."/>
            <person name="Sisk P."/>
            <person name="Stolte C."/>
            <person name="Sykes S."/>
            <person name="White J."/>
            <person name="Yandava C."/>
            <person name="Burger G."/>
            <person name="Gray M.W."/>
            <person name="Holland P.W.H."/>
            <person name="King N."/>
            <person name="Lang F.B.F."/>
            <person name="Roger A.J."/>
            <person name="Ruiz-Trillo I."/>
            <person name="Haas B."/>
            <person name="Nusbaum C."/>
            <person name="Birren B."/>
        </authorList>
    </citation>
    <scope>NUCLEOTIDE SEQUENCE [LARGE SCALE GENOMIC DNA]</scope>
    <source>
        <strain evidence="2 3">JP610</strain>
    </source>
</reference>
<dbReference type="RefSeq" id="XP_014157580.1">
    <property type="nucleotide sequence ID" value="XM_014302105.1"/>
</dbReference>
<dbReference type="InterPro" id="IPR000719">
    <property type="entry name" value="Prot_kinase_dom"/>
</dbReference>
<sequence>MYTPPAATVTYNKDLDLSPATLAAAVAQIKDSGRSSPLPLSVEVVAMLFANHPNIMNVRGGVIYNEPLSLTILRFQNHGWELNDAINDGMTLVQKMQVVDQIAYALRHMHSNGYVHRDIKMDNICVRSAVSLSAAPTTTDTTRSDYGSQSNKGDVVAILIDLDKRKKFFCAYPLAQQVYNTKVHL</sequence>
<evidence type="ECO:0000313" key="3">
    <source>
        <dbReference type="Proteomes" id="UP000054560"/>
    </source>
</evidence>
<dbReference type="PROSITE" id="PS50011">
    <property type="entry name" value="PROTEIN_KINASE_DOM"/>
    <property type="match status" value="1"/>
</dbReference>
<dbReference type="GO" id="GO:0004672">
    <property type="term" value="F:protein kinase activity"/>
    <property type="evidence" value="ECO:0007669"/>
    <property type="project" value="InterPro"/>
</dbReference>
<dbReference type="AlphaFoldDB" id="A0A0L0G640"/>
<dbReference type="Gene3D" id="1.10.510.10">
    <property type="entry name" value="Transferase(Phosphotransferase) domain 1"/>
    <property type="match status" value="1"/>
</dbReference>
<organism evidence="2 3">
    <name type="scientific">Sphaeroforma arctica JP610</name>
    <dbReference type="NCBI Taxonomy" id="667725"/>
    <lineage>
        <taxon>Eukaryota</taxon>
        <taxon>Ichthyosporea</taxon>
        <taxon>Ichthyophonida</taxon>
        <taxon>Sphaeroforma</taxon>
    </lineage>
</organism>
<dbReference type="PROSITE" id="PS00108">
    <property type="entry name" value="PROTEIN_KINASE_ST"/>
    <property type="match status" value="1"/>
</dbReference>
<accession>A0A0L0G640</accession>
<evidence type="ECO:0000259" key="1">
    <source>
        <dbReference type="PROSITE" id="PS50011"/>
    </source>
</evidence>
<dbReference type="Pfam" id="PF07714">
    <property type="entry name" value="PK_Tyr_Ser-Thr"/>
    <property type="match status" value="1"/>
</dbReference>
<dbReference type="EMBL" id="KQ241816">
    <property type="protein sequence ID" value="KNC83678.1"/>
    <property type="molecule type" value="Genomic_DNA"/>
</dbReference>
<dbReference type="InterPro" id="IPR008271">
    <property type="entry name" value="Ser/Thr_kinase_AS"/>
</dbReference>
<evidence type="ECO:0000313" key="2">
    <source>
        <dbReference type="EMBL" id="KNC83678.1"/>
    </source>
</evidence>